<comment type="similarity">
    <text evidence="2">Belongs to the methyl-accepting chemotaxis (MCP) protein family.</text>
</comment>
<dbReference type="PANTHER" id="PTHR32089:SF112">
    <property type="entry name" value="LYSOZYME-LIKE PROTEIN-RELATED"/>
    <property type="match status" value="1"/>
</dbReference>
<dbReference type="AlphaFoldDB" id="A0A248LN40"/>
<name>A0A248LN40_9NEIS</name>
<dbReference type="GO" id="GO:0016020">
    <property type="term" value="C:membrane"/>
    <property type="evidence" value="ECO:0007669"/>
    <property type="project" value="InterPro"/>
</dbReference>
<organism evidence="6 7">
    <name type="scientific">Laribacter hongkongensis</name>
    <dbReference type="NCBI Taxonomy" id="168471"/>
    <lineage>
        <taxon>Bacteria</taxon>
        <taxon>Pseudomonadati</taxon>
        <taxon>Pseudomonadota</taxon>
        <taxon>Betaproteobacteria</taxon>
        <taxon>Neisseriales</taxon>
        <taxon>Aquaspirillaceae</taxon>
        <taxon>Laribacter</taxon>
    </lineage>
</organism>
<dbReference type="GO" id="GO:0006935">
    <property type="term" value="P:chemotaxis"/>
    <property type="evidence" value="ECO:0007669"/>
    <property type="project" value="InterPro"/>
</dbReference>
<dbReference type="RefSeq" id="WP_161493578.1">
    <property type="nucleotide sequence ID" value="NZ_CP022115.1"/>
</dbReference>
<keyword evidence="4" id="KW-0812">Transmembrane</keyword>
<dbReference type="SUPFAM" id="SSF58104">
    <property type="entry name" value="Methyl-accepting chemotaxis protein (MCP) signaling domain"/>
    <property type="match status" value="1"/>
</dbReference>
<dbReference type="Gene3D" id="1.10.287.950">
    <property type="entry name" value="Methyl-accepting chemotaxis protein"/>
    <property type="match status" value="1"/>
</dbReference>
<evidence type="ECO:0000313" key="7">
    <source>
        <dbReference type="Proteomes" id="UP000197424"/>
    </source>
</evidence>
<dbReference type="Proteomes" id="UP000197424">
    <property type="component" value="Chromosome"/>
</dbReference>
<keyword evidence="4" id="KW-0472">Membrane</keyword>
<gene>
    <name evidence="6" type="ORF">LHGZ1_3346</name>
</gene>
<feature type="domain" description="Methyl-accepting transducer" evidence="5">
    <location>
        <begin position="264"/>
        <end position="500"/>
    </location>
</feature>
<dbReference type="GO" id="GO:0004888">
    <property type="term" value="F:transmembrane signaling receptor activity"/>
    <property type="evidence" value="ECO:0007669"/>
    <property type="project" value="InterPro"/>
</dbReference>
<dbReference type="InterPro" id="IPR004089">
    <property type="entry name" value="MCPsignal_dom"/>
</dbReference>
<evidence type="ECO:0000313" key="6">
    <source>
        <dbReference type="EMBL" id="ASJ26177.1"/>
    </source>
</evidence>
<dbReference type="EMBL" id="CP022115">
    <property type="protein sequence ID" value="ASJ26177.1"/>
    <property type="molecule type" value="Genomic_DNA"/>
</dbReference>
<evidence type="ECO:0000256" key="4">
    <source>
        <dbReference type="SAM" id="Phobius"/>
    </source>
</evidence>
<dbReference type="PROSITE" id="PS50111">
    <property type="entry name" value="CHEMOTAXIS_TRANSDUC_2"/>
    <property type="match status" value="1"/>
</dbReference>
<dbReference type="PANTHER" id="PTHR32089">
    <property type="entry name" value="METHYL-ACCEPTING CHEMOTAXIS PROTEIN MCPB"/>
    <property type="match status" value="1"/>
</dbReference>
<dbReference type="InterPro" id="IPR004090">
    <property type="entry name" value="Chemotax_Me-accpt_rcpt"/>
</dbReference>
<sequence length="533" mass="57061">MPRPALRLSTRLSIFIGTCLVLLGILAGVAVQQLQVIRHHIRLAQTVTTPLMGALAESRYQLVQVQQFLTDAALTGNPDSLTEAREAQAQALKSLDLLARLAPALAGEARSLKASAAATLAQGERMLPAYEQGRAEGNVLMDEFDRQVTRSDEQLSALSAHLDTETSAEAASLQASLWQASLWIAGCAGLTALLLLLAARWLYRSMFQQLGGEPRDARQLTHQLAEGNLSRSIQPQAGTEHSLIGELARLQQQWHAVVSQMSTCSTGLGQVSCGIARLASGLDSSSARQQTATEQITADTEQLAGAIDAMHAAALRADQSRQQTQAGEQVILQVVEEIRESAGAVKKAAHWISALDERISQVNQIVQMISEVTEQTNLLALNAAIEAACAGEQGRGFAVVADEVRKLADRTRQSTESITRFMTEIRATATSAGEDFRQNATQAEGSAGLADRALLTMQQISASAEVARQDIAAIVEQLGHAREGTRRMAEQAAHVAQLARDNHGATRQLADGMQGLDAMSAQLVDSVAYFRLG</sequence>
<proteinExistence type="inferred from homology"/>
<dbReference type="GO" id="GO:0007165">
    <property type="term" value="P:signal transduction"/>
    <property type="evidence" value="ECO:0007669"/>
    <property type="project" value="UniProtKB-KW"/>
</dbReference>
<evidence type="ECO:0000256" key="1">
    <source>
        <dbReference type="ARBA" id="ARBA00023224"/>
    </source>
</evidence>
<dbReference type="Pfam" id="PF00015">
    <property type="entry name" value="MCPsignal"/>
    <property type="match status" value="1"/>
</dbReference>
<evidence type="ECO:0000259" key="5">
    <source>
        <dbReference type="PROSITE" id="PS50111"/>
    </source>
</evidence>
<reference evidence="7" key="1">
    <citation type="submission" date="2017-06" db="EMBL/GenBank/DDBJ databases">
        <title>Whole genome sequence of Laribacter hongkongensis LHGZ1.</title>
        <authorList>
            <person name="Chen D."/>
            <person name="Wu H."/>
            <person name="Chen J."/>
        </authorList>
    </citation>
    <scope>NUCLEOTIDE SEQUENCE [LARGE SCALE GENOMIC DNA]</scope>
    <source>
        <strain evidence="7">LHGZ1</strain>
    </source>
</reference>
<accession>A0A248LN40</accession>
<evidence type="ECO:0000256" key="2">
    <source>
        <dbReference type="ARBA" id="ARBA00029447"/>
    </source>
</evidence>
<feature type="transmembrane region" description="Helical" evidence="4">
    <location>
        <begin position="182"/>
        <end position="203"/>
    </location>
</feature>
<evidence type="ECO:0000256" key="3">
    <source>
        <dbReference type="PROSITE-ProRule" id="PRU00284"/>
    </source>
</evidence>
<dbReference type="PRINTS" id="PR00260">
    <property type="entry name" value="CHEMTRNSDUCR"/>
</dbReference>
<keyword evidence="1 3" id="KW-0807">Transducer</keyword>
<keyword evidence="4" id="KW-1133">Transmembrane helix</keyword>
<feature type="transmembrane region" description="Helical" evidence="4">
    <location>
        <begin position="12"/>
        <end position="31"/>
    </location>
</feature>
<dbReference type="SMART" id="SM00283">
    <property type="entry name" value="MA"/>
    <property type="match status" value="1"/>
</dbReference>
<protein>
    <submittedName>
        <fullName evidence="6">Putative methyl-accepting chemotaxis protein</fullName>
    </submittedName>
</protein>